<dbReference type="RefSeq" id="WP_119443998.1">
    <property type="nucleotide sequence ID" value="NZ_CP032317.1"/>
</dbReference>
<accession>A0A3B7QXX8</accession>
<protein>
    <submittedName>
        <fullName evidence="1">Uncharacterized protein</fullName>
    </submittedName>
</protein>
<reference evidence="1 2" key="1">
    <citation type="submission" date="2018-09" db="EMBL/GenBank/DDBJ databases">
        <title>Hymenobacter medium sp. nov., isolated from R2A medium.</title>
        <authorList>
            <person name="Yingchao G."/>
        </authorList>
    </citation>
    <scope>NUCLEOTIDE SEQUENCE [LARGE SCALE GENOMIC DNA]</scope>
    <source>
        <strain evidence="2">sh-6</strain>
    </source>
</reference>
<proteinExistence type="predicted"/>
<evidence type="ECO:0000313" key="2">
    <source>
        <dbReference type="Proteomes" id="UP000262802"/>
    </source>
</evidence>
<sequence length="171" mass="18734">MIGAVGLMLAACAGPPVQRGLGADGLELQLRAQTESAYNIVWLRATLRNRGPRPVRLRQLPDTLESACTPALGLVVRGLTPNTDTAAICQRCPPAQAPRSYVVLRPGQQMSTAVQVDFNRVLPRAVLDTLRQCLRYNNRTLGAYRFWVQYQPAPTGPPAAASNLVRVYRQQ</sequence>
<name>A0A3B7QXX8_9BACT</name>
<gene>
    <name evidence="1" type="ORF">D3Y59_04695</name>
</gene>
<keyword evidence="2" id="KW-1185">Reference proteome</keyword>
<dbReference type="Proteomes" id="UP000262802">
    <property type="component" value="Chromosome"/>
</dbReference>
<evidence type="ECO:0000313" key="1">
    <source>
        <dbReference type="EMBL" id="AYA36415.1"/>
    </source>
</evidence>
<dbReference type="EMBL" id="CP032317">
    <property type="protein sequence ID" value="AYA36415.1"/>
    <property type="molecule type" value="Genomic_DNA"/>
</dbReference>
<organism evidence="1 2">
    <name type="scientific">Hymenobacter oligotrophus</name>
    <dbReference type="NCBI Taxonomy" id="2319843"/>
    <lineage>
        <taxon>Bacteria</taxon>
        <taxon>Pseudomonadati</taxon>
        <taxon>Bacteroidota</taxon>
        <taxon>Cytophagia</taxon>
        <taxon>Cytophagales</taxon>
        <taxon>Hymenobacteraceae</taxon>
        <taxon>Hymenobacter</taxon>
    </lineage>
</organism>
<dbReference type="OrthoDB" id="886277at2"/>
<dbReference type="AlphaFoldDB" id="A0A3B7QXX8"/>
<dbReference type="KEGG" id="hyh:D3Y59_04695"/>